<dbReference type="AlphaFoldDB" id="A0A381Z7K7"/>
<gene>
    <name evidence="1" type="ORF">METZ01_LOCUS138119</name>
</gene>
<dbReference type="EMBL" id="UINC01020265">
    <property type="protein sequence ID" value="SVA85265.1"/>
    <property type="molecule type" value="Genomic_DNA"/>
</dbReference>
<proteinExistence type="predicted"/>
<evidence type="ECO:0000313" key="1">
    <source>
        <dbReference type="EMBL" id="SVA85265.1"/>
    </source>
</evidence>
<organism evidence="1">
    <name type="scientific">marine metagenome</name>
    <dbReference type="NCBI Taxonomy" id="408172"/>
    <lineage>
        <taxon>unclassified sequences</taxon>
        <taxon>metagenomes</taxon>
        <taxon>ecological metagenomes</taxon>
    </lineage>
</organism>
<protein>
    <recommendedName>
        <fullName evidence="2">ABM domain-containing protein</fullName>
    </recommendedName>
</protein>
<reference evidence="1" key="1">
    <citation type="submission" date="2018-05" db="EMBL/GenBank/DDBJ databases">
        <authorList>
            <person name="Lanie J.A."/>
            <person name="Ng W.-L."/>
            <person name="Kazmierczak K.M."/>
            <person name="Andrzejewski T.M."/>
            <person name="Davidsen T.M."/>
            <person name="Wayne K.J."/>
            <person name="Tettelin H."/>
            <person name="Glass J.I."/>
            <person name="Rusch D."/>
            <person name="Podicherti R."/>
            <person name="Tsui H.-C.T."/>
            <person name="Winkler M.E."/>
        </authorList>
    </citation>
    <scope>NUCLEOTIDE SEQUENCE</scope>
</reference>
<evidence type="ECO:0008006" key="2">
    <source>
        <dbReference type="Google" id="ProtNLM"/>
    </source>
</evidence>
<accession>A0A381Z7K7</accession>
<name>A0A381Z7K7_9ZZZZ</name>
<sequence length="107" mass="12249">MYLLRRTSKTQQGKAWDVANLMSKICAAYEENGRTKAQVFVTQGLPGTPNVVCAEWTQETIEPNWASKVPEVVRTLNAQMFPMLTEPWSIEFFELVTPQKLEERNLS</sequence>